<dbReference type="KEGG" id="sgv:B1H19_28050"/>
<evidence type="ECO:0000313" key="2">
    <source>
        <dbReference type="EMBL" id="ARF57533.1"/>
    </source>
</evidence>
<dbReference type="RefSeq" id="WP_083107524.1">
    <property type="nucleotide sequence ID" value="NZ_CP020569.1"/>
</dbReference>
<dbReference type="STRING" id="553510.B1H19_28050"/>
<dbReference type="SUPFAM" id="SSF52540">
    <property type="entry name" value="P-loop containing nucleoside triphosphate hydrolases"/>
    <property type="match status" value="1"/>
</dbReference>
<organism evidence="2 3">
    <name type="scientific">Streptomyces gilvosporeus</name>
    <dbReference type="NCBI Taxonomy" id="553510"/>
    <lineage>
        <taxon>Bacteria</taxon>
        <taxon>Bacillati</taxon>
        <taxon>Actinomycetota</taxon>
        <taxon>Actinomycetes</taxon>
        <taxon>Kitasatosporales</taxon>
        <taxon>Streptomycetaceae</taxon>
        <taxon>Streptomyces</taxon>
    </lineage>
</organism>
<dbReference type="NCBIfam" id="NF041121">
    <property type="entry name" value="SAV_2336_NTERM"/>
    <property type="match status" value="1"/>
</dbReference>
<feature type="region of interest" description="Disordered" evidence="1">
    <location>
        <begin position="33"/>
        <end position="169"/>
    </location>
</feature>
<feature type="compositionally biased region" description="Basic and acidic residues" evidence="1">
    <location>
        <begin position="63"/>
        <end position="77"/>
    </location>
</feature>
<dbReference type="OrthoDB" id="4332922at2"/>
<dbReference type="PANTHER" id="PTHR47691">
    <property type="entry name" value="REGULATOR-RELATED"/>
    <property type="match status" value="1"/>
</dbReference>
<dbReference type="PANTHER" id="PTHR47691:SF3">
    <property type="entry name" value="HTH-TYPE TRANSCRIPTIONAL REGULATOR RV0890C-RELATED"/>
    <property type="match status" value="1"/>
</dbReference>
<dbReference type="Gene3D" id="1.25.40.10">
    <property type="entry name" value="Tetratricopeptide repeat domain"/>
    <property type="match status" value="2"/>
</dbReference>
<dbReference type="InterPro" id="IPR019734">
    <property type="entry name" value="TPR_rpt"/>
</dbReference>
<name>A0A1V0TXA1_9ACTN</name>
<dbReference type="InterPro" id="IPR047738">
    <property type="entry name" value="SAV_2336-like_N"/>
</dbReference>
<evidence type="ECO:0000256" key="1">
    <source>
        <dbReference type="SAM" id="MobiDB-lite"/>
    </source>
</evidence>
<reference evidence="2 3" key="1">
    <citation type="submission" date="2017-04" db="EMBL/GenBank/DDBJ databases">
        <title>Complete Genome Sequence of Streptomyces gilvosporeus F607, a Capable Producer of Natamycin.</title>
        <authorList>
            <person name="Zong G."/>
            <person name="Zhong C."/>
            <person name="Fu J."/>
            <person name="Qin R."/>
            <person name="Cao G."/>
        </authorList>
    </citation>
    <scope>NUCLEOTIDE SEQUENCE [LARGE SCALE GENOMIC DNA]</scope>
    <source>
        <strain evidence="2 3">F607</strain>
    </source>
</reference>
<dbReference type="Gene3D" id="3.40.50.300">
    <property type="entry name" value="P-loop containing nucleotide triphosphate hydrolases"/>
    <property type="match status" value="1"/>
</dbReference>
<feature type="compositionally biased region" description="Pro residues" evidence="1">
    <location>
        <begin position="611"/>
        <end position="624"/>
    </location>
</feature>
<dbReference type="Proteomes" id="UP000192726">
    <property type="component" value="Chromosome"/>
</dbReference>
<dbReference type="EMBL" id="CP020569">
    <property type="protein sequence ID" value="ARF57533.1"/>
    <property type="molecule type" value="Genomic_DNA"/>
</dbReference>
<sequence length="1334" mass="140206">MIERLRQAMSAAGHDLGAAELLDVLWLARAMEGETRPRSSGEADGVEGVDGAGDAADGAGDGGTREAVEAAGPREAEQAADSPEGPEPDGRAGRAGDGPYAGPARAVGGTAPGDHGGDAPGDPGDPDGTDGPDAPAGPPRRALYAMGSEGGGPAAERARPARVPGGRALPDAQQLGRALRPLRRSRDHPHRTAIDIESTVRLAAETGFLDVVCRPEQERRWSAVLLVDRSPSMQVWGPLAAELRALLARSTVFRSVEVHFFDPEDPAGPLYGGQSAKAALTFLLTDGTSPGWRGPQAVRALAAWARGGPVAALNPLPRRLWRGTALDARPRLLAAPGAFDPVGRLTVCDGLSGERDPDADGLLALPVLHPTASALEQWAGLLTRPGVPHLIDTALLDDAPVHAPPPGPHGTAEELLTHFRGAFSPESYRLAVRLSAIRPLTTPLMQLVRAATMRQAGPTHVAEILLGGLLERTDHTPDAAAAQALGRALGPPPPGQRAEPVYDFRPGVRELLFSGLGAEAAMEVVEAVGRSLEPYMGRLPDFPVLMGDAAGELRLHASARAFAVLASPVLERMGGTAPERTGGAVPEQRTGTLPQQRRPAATPPSRDGSPALPPASSLPPPPEPFFGRTDEVSRLVAELTRTDGPPPCWAVTGPPGAGKTALALHIAHAVADHFPDGRVFVDLNERLSPGQAAAHRSLLTRRRVLVVLDGVPDDATTAREALAALLPEPGDRTGAVLLTARRPPHLDGPGGHTALTRLPATEAHAALPEHRLLQWLDAQLTPPARRAFCLLAVPEGAGLSLPAVCALLATPPDRARAHLHELVTTGALERTAAGRYRYAGDLGAVARGLAEAELPRERREAALSRLLDFSLATGRRLHDARYPGEWWPGRLTRVSSPAVPEVPDATPALADWADETPALLALVRQAALRAPRLLRPAADLLLFAQVTADSAALSAAFEAAARTVAARAAEEGDDRAEGRARAVLAETYAALGKFAAAEPEARRADLLAERCGDPVTRFRAPYARGVIALHQGRHDAAERHLTLAWERCRDHKDGPGEAAALAALARLWAATGNGAEAVLFAERSEGVLRRAAEGSPRLAHSLYALSEALSSAGRHQDALRVAYRAQPLFEEDRQRLWAGRNRCRMAEAMAALIRPNDAAAAAQDAAKRLLVPGGERWRADALTALGHAETTLGRTQGAQAHWREALAVYEEFGAPKAAELRALLGDEPDPPAAGALSRTGATAATGTVLRDLTAAVAILRDRLRLTSAPEAAALASLEAELTALLDDIRPSHPALTRLAAALDDAAAPYTAGRPPNDAHDAARTVRNLTRRLAR</sequence>
<gene>
    <name evidence="2" type="ORF">B1H19_28050</name>
</gene>
<protein>
    <submittedName>
        <fullName evidence="2">Uncharacterized protein</fullName>
    </submittedName>
</protein>
<dbReference type="SUPFAM" id="SSF48452">
    <property type="entry name" value="TPR-like"/>
    <property type="match status" value="1"/>
</dbReference>
<dbReference type="SMART" id="SM00028">
    <property type="entry name" value="TPR"/>
    <property type="match status" value="4"/>
</dbReference>
<proteinExistence type="predicted"/>
<dbReference type="InterPro" id="IPR027417">
    <property type="entry name" value="P-loop_NTPase"/>
</dbReference>
<accession>A0A1V0TXA1</accession>
<keyword evidence="3" id="KW-1185">Reference proteome</keyword>
<dbReference type="InterPro" id="IPR011990">
    <property type="entry name" value="TPR-like_helical_dom_sf"/>
</dbReference>
<feature type="region of interest" description="Disordered" evidence="1">
    <location>
        <begin position="573"/>
        <end position="628"/>
    </location>
</feature>
<evidence type="ECO:0000313" key="3">
    <source>
        <dbReference type="Proteomes" id="UP000192726"/>
    </source>
</evidence>